<dbReference type="KEGG" id="dpl:KGM_205537"/>
<dbReference type="EMBL" id="AGBW02009925">
    <property type="protein sequence ID" value="OWR49563.1"/>
    <property type="molecule type" value="Genomic_DNA"/>
</dbReference>
<dbReference type="Proteomes" id="UP000007151">
    <property type="component" value="Unassembled WGS sequence"/>
</dbReference>
<dbReference type="eggNOG" id="ENOG502TCI9">
    <property type="taxonomic scope" value="Eukaryota"/>
</dbReference>
<accession>A0A212F755</accession>
<feature type="compositionally biased region" description="Basic residues" evidence="1">
    <location>
        <begin position="203"/>
        <end position="222"/>
    </location>
</feature>
<gene>
    <name evidence="2" type="ORF">KGM_205537</name>
</gene>
<dbReference type="OrthoDB" id="7471224at2759"/>
<feature type="region of interest" description="Disordered" evidence="1">
    <location>
        <begin position="183"/>
        <end position="222"/>
    </location>
</feature>
<dbReference type="PROSITE" id="PS00028">
    <property type="entry name" value="ZINC_FINGER_C2H2_1"/>
    <property type="match status" value="1"/>
</dbReference>
<dbReference type="PROSITE" id="PS50157">
    <property type="entry name" value="ZINC_FINGER_C2H2_2"/>
    <property type="match status" value="1"/>
</dbReference>
<name>A0A212F755_DANPL</name>
<evidence type="ECO:0000313" key="2">
    <source>
        <dbReference type="EMBL" id="OWR49563.1"/>
    </source>
</evidence>
<sequence>MSSTSALENNEDLENIPLVRMADVQPDRSSEMYLISNKKVSNYACEDDDCNIGSMVSIQAEEVVEDDGNETELIIPENVDRTHDVPMTLIVEKIQSKQNPEHWPTLEILPGGVIKYADKYEEDLTCYQNDVESGCSEMMYACAKCPQRFNYLFSLVKHVKLHEIQKKKEQELELISISLDPSTTHKSMPASPTKMKKQVCTTKNKKKGISKTKSKCKLPKRN</sequence>
<protein>
    <submittedName>
        <fullName evidence="2">Uncharacterized protein</fullName>
    </submittedName>
</protein>
<dbReference type="AlphaFoldDB" id="A0A212F755"/>
<keyword evidence="3" id="KW-1185">Reference proteome</keyword>
<proteinExistence type="predicted"/>
<organism evidence="2 3">
    <name type="scientific">Danaus plexippus plexippus</name>
    <dbReference type="NCBI Taxonomy" id="278856"/>
    <lineage>
        <taxon>Eukaryota</taxon>
        <taxon>Metazoa</taxon>
        <taxon>Ecdysozoa</taxon>
        <taxon>Arthropoda</taxon>
        <taxon>Hexapoda</taxon>
        <taxon>Insecta</taxon>
        <taxon>Pterygota</taxon>
        <taxon>Neoptera</taxon>
        <taxon>Endopterygota</taxon>
        <taxon>Lepidoptera</taxon>
        <taxon>Glossata</taxon>
        <taxon>Ditrysia</taxon>
        <taxon>Papilionoidea</taxon>
        <taxon>Nymphalidae</taxon>
        <taxon>Danainae</taxon>
        <taxon>Danaini</taxon>
        <taxon>Danaina</taxon>
        <taxon>Danaus</taxon>
        <taxon>Danaus</taxon>
    </lineage>
</organism>
<evidence type="ECO:0000256" key="1">
    <source>
        <dbReference type="SAM" id="MobiDB-lite"/>
    </source>
</evidence>
<reference evidence="2 3" key="1">
    <citation type="journal article" date="2011" name="Cell">
        <title>The monarch butterfly genome yields insights into long-distance migration.</title>
        <authorList>
            <person name="Zhan S."/>
            <person name="Merlin C."/>
            <person name="Boore J.L."/>
            <person name="Reppert S.M."/>
        </authorList>
    </citation>
    <scope>NUCLEOTIDE SEQUENCE [LARGE SCALE GENOMIC DNA]</scope>
    <source>
        <strain evidence="2">F-2</strain>
    </source>
</reference>
<dbReference type="InterPro" id="IPR013087">
    <property type="entry name" value="Znf_C2H2_type"/>
</dbReference>
<evidence type="ECO:0000313" key="3">
    <source>
        <dbReference type="Proteomes" id="UP000007151"/>
    </source>
</evidence>
<comment type="caution">
    <text evidence="2">The sequence shown here is derived from an EMBL/GenBank/DDBJ whole genome shotgun (WGS) entry which is preliminary data.</text>
</comment>